<evidence type="ECO:0000256" key="1">
    <source>
        <dbReference type="SAM" id="MobiDB-lite"/>
    </source>
</evidence>
<feature type="region of interest" description="Disordered" evidence="1">
    <location>
        <begin position="395"/>
        <end position="426"/>
    </location>
</feature>
<reference evidence="2" key="1">
    <citation type="submission" date="2017-07" db="EMBL/GenBank/DDBJ databases">
        <title>Taro Niue Genome Assembly and Annotation.</title>
        <authorList>
            <person name="Atibalentja N."/>
            <person name="Keating K."/>
            <person name="Fields C.J."/>
        </authorList>
    </citation>
    <scope>NUCLEOTIDE SEQUENCE</scope>
    <source>
        <strain evidence="2">Niue_2</strain>
        <tissue evidence="2">Leaf</tissue>
    </source>
</reference>
<organism evidence="2 3">
    <name type="scientific">Colocasia esculenta</name>
    <name type="common">Wild taro</name>
    <name type="synonym">Arum esculentum</name>
    <dbReference type="NCBI Taxonomy" id="4460"/>
    <lineage>
        <taxon>Eukaryota</taxon>
        <taxon>Viridiplantae</taxon>
        <taxon>Streptophyta</taxon>
        <taxon>Embryophyta</taxon>
        <taxon>Tracheophyta</taxon>
        <taxon>Spermatophyta</taxon>
        <taxon>Magnoliopsida</taxon>
        <taxon>Liliopsida</taxon>
        <taxon>Araceae</taxon>
        <taxon>Aroideae</taxon>
        <taxon>Colocasieae</taxon>
        <taxon>Colocasia</taxon>
    </lineage>
</organism>
<feature type="compositionally biased region" description="Low complexity" evidence="1">
    <location>
        <begin position="397"/>
        <end position="411"/>
    </location>
</feature>
<comment type="caution">
    <text evidence="2">The sequence shown here is derived from an EMBL/GenBank/DDBJ whole genome shotgun (WGS) entry which is preliminary data.</text>
</comment>
<accession>A0A843V132</accession>
<dbReference type="AlphaFoldDB" id="A0A843V132"/>
<dbReference type="OrthoDB" id="782978at2759"/>
<sequence>MGAAAGREPVDEGIPGGHVPYVHFVEHLLRGVQIPALGISVDDGSLQAEVGGQPAADDTGMELRGLPEGIGTGTSPEGEGAGERVRAGPSAEAYHVGEDGYGGYGVLTLCKTANGGVPVVGGRAACLGEHCEGVTEVAEGGDGAEVHELGTGEGARLEEARGEEVGVELLDVGEGGAPLQRGVKLRHGRRRWRATPARRQTKASSSQPAEPLSDLAFPRTKITKWKWRGKGEKVGALDRGRPENEKSTGHTSTCSDAGVDLAEVRRAPRRKSTTTLRFLPVIWSSFRGCLNLRLQDFDSYYMEECYGSDAGMGGGDSSNSIDASSANHNRRRLLPQQFSANAYLGHAFNACASSSPGSSGSAYVDVDPSLLRYTRPRPSFSSSSSDERFWQFQRMQSPMGSSSSSSPSPMGRVRTPTRRPPTVYCSPARGTVMDDVLVINDELHKHNRVASASARRRLDLGSHSASSAYGGSIKFWSSNIRSGRGSGVFHPRHPDLGSYSPAFAGSSGTSSHSSNIRSGGGSGIFHQQMERRRSLGEFRYAVEPSQVGLQTVASDRNQGNRSYTLPSSSTATDVPPVEPSTIHPATSAAVCDDGFSFELGGDVNRHISVLIAPQEAEAGPAPGWTAAKGSTGGTGGMLPEPAAVPNVWRRTEEEEEKLFKILNGPIPPPPPPSASTFSWLPTEEEEAEIQQVLHGPGSGRRLPAFQQFCSED</sequence>
<keyword evidence="3" id="KW-1185">Reference proteome</keyword>
<dbReference type="Proteomes" id="UP000652761">
    <property type="component" value="Unassembled WGS sequence"/>
</dbReference>
<name>A0A843V132_COLES</name>
<feature type="region of interest" description="Disordered" evidence="1">
    <location>
        <begin position="189"/>
        <end position="212"/>
    </location>
</feature>
<protein>
    <submittedName>
        <fullName evidence="2">Uncharacterized protein</fullName>
    </submittedName>
</protein>
<feature type="region of interest" description="Disordered" evidence="1">
    <location>
        <begin position="51"/>
        <end position="88"/>
    </location>
</feature>
<evidence type="ECO:0000313" key="3">
    <source>
        <dbReference type="Proteomes" id="UP000652761"/>
    </source>
</evidence>
<gene>
    <name evidence="2" type="ORF">Taro_022229</name>
</gene>
<dbReference type="EMBL" id="NMUH01001166">
    <property type="protein sequence ID" value="MQL89648.1"/>
    <property type="molecule type" value="Genomic_DNA"/>
</dbReference>
<feature type="compositionally biased region" description="Basic and acidic residues" evidence="1">
    <location>
        <begin position="233"/>
        <end position="248"/>
    </location>
</feature>
<feature type="compositionally biased region" description="Polar residues" evidence="1">
    <location>
        <begin position="555"/>
        <end position="572"/>
    </location>
</feature>
<feature type="region of interest" description="Disordered" evidence="1">
    <location>
        <begin position="555"/>
        <end position="577"/>
    </location>
</feature>
<proteinExistence type="predicted"/>
<evidence type="ECO:0000313" key="2">
    <source>
        <dbReference type="EMBL" id="MQL89648.1"/>
    </source>
</evidence>
<feature type="region of interest" description="Disordered" evidence="1">
    <location>
        <begin position="233"/>
        <end position="255"/>
    </location>
</feature>